<name>A0A5B8Z4X8_CYTDA</name>
<evidence type="ECO:0000313" key="3">
    <source>
        <dbReference type="Proteomes" id="UP000321555"/>
    </source>
</evidence>
<accession>A0A5B8Z4X8</accession>
<feature type="transmembrane region" description="Helical" evidence="1">
    <location>
        <begin position="34"/>
        <end position="55"/>
    </location>
</feature>
<evidence type="ECO:0000313" key="2">
    <source>
        <dbReference type="EMBL" id="QED47917.1"/>
    </source>
</evidence>
<protein>
    <submittedName>
        <fullName evidence="2">Uncharacterized protein</fullName>
    </submittedName>
</protein>
<keyword evidence="3" id="KW-1185">Reference proteome</keyword>
<organism evidence="2 3">
    <name type="scientific">Cytobacillus dafuensis</name>
    <name type="common">Bacillus dafuensis</name>
    <dbReference type="NCBI Taxonomy" id="1742359"/>
    <lineage>
        <taxon>Bacteria</taxon>
        <taxon>Bacillati</taxon>
        <taxon>Bacillota</taxon>
        <taxon>Bacilli</taxon>
        <taxon>Bacillales</taxon>
        <taxon>Bacillaceae</taxon>
        <taxon>Cytobacillus</taxon>
    </lineage>
</organism>
<dbReference type="OrthoDB" id="2627641at2"/>
<reference evidence="3" key="1">
    <citation type="submission" date="2019-08" db="EMBL/GenBank/DDBJ databases">
        <authorList>
            <person name="Zheng X."/>
        </authorList>
    </citation>
    <scope>NUCLEOTIDE SEQUENCE [LARGE SCALE GENOMIC DNA]</scope>
    <source>
        <strain evidence="3">FJAT-25496</strain>
    </source>
</reference>
<keyword evidence="1" id="KW-0812">Transmembrane</keyword>
<dbReference type="STRING" id="1742359.GCA_001439625_00117"/>
<evidence type="ECO:0000256" key="1">
    <source>
        <dbReference type="SAM" id="Phobius"/>
    </source>
</evidence>
<keyword evidence="1" id="KW-1133">Transmembrane helix</keyword>
<keyword evidence="1" id="KW-0472">Membrane</keyword>
<gene>
    <name evidence="2" type="ORF">FSZ17_12050</name>
</gene>
<feature type="transmembrane region" description="Helical" evidence="1">
    <location>
        <begin position="5"/>
        <end position="22"/>
    </location>
</feature>
<dbReference type="RefSeq" id="WP_057776838.1">
    <property type="nucleotide sequence ID" value="NZ_CP042593.1"/>
</dbReference>
<dbReference type="EMBL" id="CP042593">
    <property type="protein sequence ID" value="QED47917.1"/>
    <property type="molecule type" value="Genomic_DNA"/>
</dbReference>
<feature type="transmembrane region" description="Helical" evidence="1">
    <location>
        <begin position="62"/>
        <end position="85"/>
    </location>
</feature>
<dbReference type="KEGG" id="bda:FSZ17_12050"/>
<dbReference type="AlphaFoldDB" id="A0A5B8Z4X8"/>
<feature type="transmembrane region" description="Helical" evidence="1">
    <location>
        <begin position="91"/>
        <end position="110"/>
    </location>
</feature>
<proteinExistence type="predicted"/>
<sequence>MKKAILTVIITIFIIGVIHISITPMTYKSYTLDAFWFLSAGFTLIFLTFLNYILINISQRQLRIFVVCHIANILCTIFIGLILTIAFYPHIIFLFLLLVTLTLLVFRFQFSS</sequence>
<dbReference type="Proteomes" id="UP000321555">
    <property type="component" value="Chromosome"/>
</dbReference>